<reference evidence="2" key="1">
    <citation type="submission" date="2020-10" db="EMBL/GenBank/DDBJ databases">
        <authorList>
            <person name="Muller C M."/>
        </authorList>
    </citation>
    <scope>NUCLEOTIDE SEQUENCE</scope>
    <source>
        <strain evidence="2">THUN-12</strain>
    </source>
</reference>
<feature type="non-terminal residue" evidence="2">
    <location>
        <position position="1"/>
    </location>
</feature>
<evidence type="ECO:0000256" key="1">
    <source>
        <dbReference type="SAM" id="MobiDB-lite"/>
    </source>
</evidence>
<dbReference type="AlphaFoldDB" id="A0A9W4DII6"/>
<name>A0A9W4DII6_BLUGR</name>
<proteinExistence type="predicted"/>
<dbReference type="EMBL" id="CAJHIT010000006">
    <property type="protein sequence ID" value="CAD6502394.1"/>
    <property type="molecule type" value="Genomic_DNA"/>
</dbReference>
<comment type="caution">
    <text evidence="2">The sequence shown here is derived from an EMBL/GenBank/DDBJ whole genome shotgun (WGS) entry which is preliminary data.</text>
</comment>
<accession>A0A9W4DII6</accession>
<gene>
    <name evidence="2" type="ORF">BGTH12_LOCUS3752</name>
</gene>
<sequence>EDYEDEEAAEPPGKNNQALNGPKRLLSFKNYEPDANSMELMRLMPMERSLQQQAELNRRQGISDG</sequence>
<organism evidence="2 3">
    <name type="scientific">Blumeria graminis f. sp. triticale</name>
    <dbReference type="NCBI Taxonomy" id="1689686"/>
    <lineage>
        <taxon>Eukaryota</taxon>
        <taxon>Fungi</taxon>
        <taxon>Dikarya</taxon>
        <taxon>Ascomycota</taxon>
        <taxon>Pezizomycotina</taxon>
        <taxon>Leotiomycetes</taxon>
        <taxon>Erysiphales</taxon>
        <taxon>Erysiphaceae</taxon>
        <taxon>Blumeria</taxon>
    </lineage>
</organism>
<protein>
    <submittedName>
        <fullName evidence="2">BgTH12-04986</fullName>
    </submittedName>
</protein>
<feature type="region of interest" description="Disordered" evidence="1">
    <location>
        <begin position="1"/>
        <end position="26"/>
    </location>
</feature>
<evidence type="ECO:0000313" key="2">
    <source>
        <dbReference type="EMBL" id="CAD6502394.1"/>
    </source>
</evidence>
<evidence type="ECO:0000313" key="3">
    <source>
        <dbReference type="Proteomes" id="UP000683417"/>
    </source>
</evidence>
<dbReference type="Proteomes" id="UP000683417">
    <property type="component" value="Unassembled WGS sequence"/>
</dbReference>